<dbReference type="SUPFAM" id="SSF53850">
    <property type="entry name" value="Periplasmic binding protein-like II"/>
    <property type="match status" value="1"/>
</dbReference>
<keyword evidence="5" id="KW-0449">Lipoprotein</keyword>
<accession>M1WR37</accession>
<comment type="similarity">
    <text evidence="2">Belongs to the bacterial solute-binding protein SsuA/TauA family.</text>
</comment>
<evidence type="ECO:0000256" key="1">
    <source>
        <dbReference type="ARBA" id="ARBA00004418"/>
    </source>
</evidence>
<dbReference type="GO" id="GO:0042597">
    <property type="term" value="C:periplasmic space"/>
    <property type="evidence" value="ECO:0007669"/>
    <property type="project" value="UniProtKB-SubCell"/>
</dbReference>
<comment type="subcellular location">
    <subcellularLocation>
        <location evidence="1">Periplasm</location>
    </subcellularLocation>
</comment>
<dbReference type="KEGG" id="dpi:BN4_10850"/>
<dbReference type="OrthoDB" id="9815602at2"/>
<dbReference type="HOGENOM" id="CLU_028871_5_2_7"/>
<reference evidence="6" key="2">
    <citation type="journal article" date="2013" name="Stand. Genomic Sci.">
        <title>Complete genome sequence of Desulfocapsa sulfexigens, a marine deltaproteobacterium specialized in disproportionating inorganic sulfur compounds.</title>
        <authorList>
            <person name="Finster K.W."/>
            <person name="Kjeldsen K.U."/>
            <person name="Kube M."/>
            <person name="Reinhardt R."/>
            <person name="Mussmann M."/>
            <person name="Amann R."/>
            <person name="Schreiber L."/>
        </authorList>
    </citation>
    <scope>NUCLEOTIDE SEQUENCE [LARGE SCALE GENOMIC DNA]</scope>
    <source>
        <strain evidence="6">DSM 10523 / SB164P1</strain>
    </source>
</reference>
<organism evidence="5 6">
    <name type="scientific">Pseudodesulfovibrio piezophilus (strain DSM 21447 / JCM 15486 / C1TLV30)</name>
    <name type="common">Desulfovibrio piezophilus</name>
    <dbReference type="NCBI Taxonomy" id="1322246"/>
    <lineage>
        <taxon>Bacteria</taxon>
        <taxon>Pseudomonadati</taxon>
        <taxon>Thermodesulfobacteriota</taxon>
        <taxon>Desulfovibrionia</taxon>
        <taxon>Desulfovibrionales</taxon>
        <taxon>Desulfovibrionaceae</taxon>
    </lineage>
</organism>
<dbReference type="BioCyc" id="DPIE1322246:BN4_RS04355-MONOMER"/>
<evidence type="ECO:0000313" key="5">
    <source>
        <dbReference type="EMBL" id="CCH48087.1"/>
    </source>
</evidence>
<dbReference type="Proteomes" id="UP000011724">
    <property type="component" value="Chromosome"/>
</dbReference>
<dbReference type="PANTHER" id="PTHR30024:SF47">
    <property type="entry name" value="TAURINE-BINDING PERIPLASMIC PROTEIN"/>
    <property type="match status" value="1"/>
</dbReference>
<dbReference type="Gene3D" id="3.40.190.10">
    <property type="entry name" value="Periplasmic binding protein-like II"/>
    <property type="match status" value="2"/>
</dbReference>
<sequence>MKKNVLVVVLLLMLSSLAHAGDVKIRFGILPVLDTLPLQVAVNDGLFKEHGLDVELIRFSSALERDMAMQAGELDGYFGDIVATCMLINKNVPMYIALTSWRTTPGFPLFGIAKSPARSEWKLPELQGAKLGLSKSTIMEYLADRINEKKGVPLDYFSQIEIKKLPIRLQMLMTDQIDMAILPEPLLSLAKLKGGGIFATAEDLDRPLTVLCLHRKYFNDGAEPYVNFVTAYKEAVTRLARHPEEYRQLMAQTCRIPQPLIDKFPIYPYPMPTLPTSAELDDVQAWMKERGLLQEMIPHELILSPIIP</sequence>
<reference evidence="5 6" key="1">
    <citation type="journal article" date="2013" name="PLoS ONE">
        <title>The first genomic and proteomic characterization of a deep-sea sulfate reducer: insights into the piezophilic lifestyle of Desulfovibrio piezophilus.</title>
        <authorList>
            <person name="Pradel N."/>
            <person name="Ji B."/>
            <person name="Gimenez G."/>
            <person name="Talla E."/>
            <person name="Lenoble P."/>
            <person name="Garel M."/>
            <person name="Tamburini C."/>
            <person name="Fourquet P."/>
            <person name="Lebrun R."/>
            <person name="Bertin P."/>
            <person name="Denis Y."/>
            <person name="Pophillat M."/>
            <person name="Barbe V."/>
            <person name="Ollivier B."/>
            <person name="Dolla A."/>
        </authorList>
    </citation>
    <scope>NUCLEOTIDE SEQUENCE [LARGE SCALE GENOMIC DNA]</scope>
    <source>
        <strain evidence="6">DSM 10523 / SB164P1</strain>
    </source>
</reference>
<keyword evidence="6" id="KW-1185">Reference proteome</keyword>
<evidence type="ECO:0000313" key="6">
    <source>
        <dbReference type="Proteomes" id="UP000011724"/>
    </source>
</evidence>
<dbReference type="PATRIC" id="fig|879567.3.peg.876"/>
<name>M1WR37_PSEP2</name>
<proteinExistence type="inferred from homology"/>
<evidence type="ECO:0000256" key="4">
    <source>
        <dbReference type="SAM" id="SignalP"/>
    </source>
</evidence>
<evidence type="ECO:0000256" key="3">
    <source>
        <dbReference type="ARBA" id="ARBA00022729"/>
    </source>
</evidence>
<gene>
    <name evidence="5" type="ordered locus">BN4_10850</name>
</gene>
<feature type="signal peptide" evidence="4">
    <location>
        <begin position="1"/>
        <end position="20"/>
    </location>
</feature>
<dbReference type="AlphaFoldDB" id="M1WR37"/>
<dbReference type="RefSeq" id="WP_015414140.1">
    <property type="nucleotide sequence ID" value="NC_020409.1"/>
</dbReference>
<keyword evidence="3 4" id="KW-0732">Signal</keyword>
<protein>
    <submittedName>
        <fullName evidence="5">NLPA lipoprotein</fullName>
    </submittedName>
</protein>
<dbReference type="STRING" id="1322246.BN4_10850"/>
<dbReference type="eggNOG" id="COG0715">
    <property type="taxonomic scope" value="Bacteria"/>
</dbReference>
<feature type="chain" id="PRO_5004019430" evidence="4">
    <location>
        <begin position="21"/>
        <end position="308"/>
    </location>
</feature>
<dbReference type="EMBL" id="FO203427">
    <property type="protein sequence ID" value="CCH48087.1"/>
    <property type="molecule type" value="Genomic_DNA"/>
</dbReference>
<dbReference type="PANTHER" id="PTHR30024">
    <property type="entry name" value="ALIPHATIC SULFONATES-BINDING PROTEIN-RELATED"/>
    <property type="match status" value="1"/>
</dbReference>
<evidence type="ECO:0000256" key="2">
    <source>
        <dbReference type="ARBA" id="ARBA00010742"/>
    </source>
</evidence>
<dbReference type="Pfam" id="PF13379">
    <property type="entry name" value="NMT1_2"/>
    <property type="match status" value="1"/>
</dbReference>